<reference evidence="2" key="1">
    <citation type="submission" date="2019-04" db="EMBL/GenBank/DDBJ databases">
        <title>Sequencing of skin fungus with MAO and IRED activity.</title>
        <authorList>
            <person name="Marsaioli A.J."/>
            <person name="Bonatto J.M.C."/>
            <person name="Reis Junior O."/>
        </authorList>
    </citation>
    <scope>NUCLEOTIDE SEQUENCE</scope>
    <source>
        <strain evidence="2">28M1</strain>
    </source>
</reference>
<evidence type="ECO:0000256" key="1">
    <source>
        <dbReference type="SAM" id="Phobius"/>
    </source>
</evidence>
<gene>
    <name evidence="2" type="ORF">E8E12_004883</name>
</gene>
<evidence type="ECO:0000313" key="2">
    <source>
        <dbReference type="EMBL" id="KAF3033047.1"/>
    </source>
</evidence>
<dbReference type="OrthoDB" id="3700023at2759"/>
<keyword evidence="1" id="KW-0812">Transmembrane</keyword>
<keyword evidence="1" id="KW-1133">Transmembrane helix</keyword>
<dbReference type="EMBL" id="SWKV01000088">
    <property type="protein sequence ID" value="KAF3033047.1"/>
    <property type="molecule type" value="Genomic_DNA"/>
</dbReference>
<comment type="caution">
    <text evidence="2">The sequence shown here is derived from an EMBL/GenBank/DDBJ whole genome shotgun (WGS) entry which is preliminary data.</text>
</comment>
<protein>
    <submittedName>
        <fullName evidence="2">Uncharacterized protein</fullName>
    </submittedName>
</protein>
<name>A0A9P4WID9_9PLEO</name>
<dbReference type="Proteomes" id="UP000758155">
    <property type="component" value="Unassembled WGS sequence"/>
</dbReference>
<sequence>MVDNLLKRAPKNPALFIACNFSVVLAWGACMGAVKRARQSKAEEGVYKVKLRKWITED</sequence>
<proteinExistence type="predicted"/>
<dbReference type="AlphaFoldDB" id="A0A9P4WID9"/>
<accession>A0A9P4WID9</accession>
<organism evidence="2 3">
    <name type="scientific">Didymella heteroderae</name>
    <dbReference type="NCBI Taxonomy" id="1769908"/>
    <lineage>
        <taxon>Eukaryota</taxon>
        <taxon>Fungi</taxon>
        <taxon>Dikarya</taxon>
        <taxon>Ascomycota</taxon>
        <taxon>Pezizomycotina</taxon>
        <taxon>Dothideomycetes</taxon>
        <taxon>Pleosporomycetidae</taxon>
        <taxon>Pleosporales</taxon>
        <taxon>Pleosporineae</taxon>
        <taxon>Didymellaceae</taxon>
        <taxon>Didymella</taxon>
    </lineage>
</organism>
<feature type="transmembrane region" description="Helical" evidence="1">
    <location>
        <begin position="14"/>
        <end position="34"/>
    </location>
</feature>
<dbReference type="PROSITE" id="PS51257">
    <property type="entry name" value="PROKAR_LIPOPROTEIN"/>
    <property type="match status" value="1"/>
</dbReference>
<keyword evidence="1" id="KW-0472">Membrane</keyword>
<keyword evidence="3" id="KW-1185">Reference proteome</keyword>
<evidence type="ECO:0000313" key="3">
    <source>
        <dbReference type="Proteomes" id="UP000758155"/>
    </source>
</evidence>